<dbReference type="Ensembl" id="ENSCINT00000031895.1">
    <property type="protein sequence ID" value="ENSCINP00000033436.1"/>
    <property type="gene ID" value="ENSCING00000024995.1"/>
</dbReference>
<proteinExistence type="predicted"/>
<reference evidence="1" key="3">
    <citation type="submission" date="2025-08" db="UniProtKB">
        <authorList>
            <consortium name="Ensembl"/>
        </authorList>
    </citation>
    <scope>IDENTIFICATION</scope>
</reference>
<evidence type="ECO:0000313" key="2">
    <source>
        <dbReference type="Proteomes" id="UP000008144"/>
    </source>
</evidence>
<reference evidence="2" key="1">
    <citation type="journal article" date="2002" name="Science">
        <title>The draft genome of Ciona intestinalis: insights into chordate and vertebrate origins.</title>
        <authorList>
            <person name="Dehal P."/>
            <person name="Satou Y."/>
            <person name="Campbell R.K."/>
            <person name="Chapman J."/>
            <person name="Degnan B."/>
            <person name="De Tomaso A."/>
            <person name="Davidson B."/>
            <person name="Di Gregorio A."/>
            <person name="Gelpke M."/>
            <person name="Goodstein D.M."/>
            <person name="Harafuji N."/>
            <person name="Hastings K.E."/>
            <person name="Ho I."/>
            <person name="Hotta K."/>
            <person name="Huang W."/>
            <person name="Kawashima T."/>
            <person name="Lemaire P."/>
            <person name="Martinez D."/>
            <person name="Meinertzhagen I.A."/>
            <person name="Necula S."/>
            <person name="Nonaka M."/>
            <person name="Putnam N."/>
            <person name="Rash S."/>
            <person name="Saiga H."/>
            <person name="Satake M."/>
            <person name="Terry A."/>
            <person name="Yamada L."/>
            <person name="Wang H.G."/>
            <person name="Awazu S."/>
            <person name="Azumi K."/>
            <person name="Boore J."/>
            <person name="Branno M."/>
            <person name="Chin-Bow S."/>
            <person name="DeSantis R."/>
            <person name="Doyle S."/>
            <person name="Francino P."/>
            <person name="Keys D.N."/>
            <person name="Haga S."/>
            <person name="Hayashi H."/>
            <person name="Hino K."/>
            <person name="Imai K.S."/>
            <person name="Inaba K."/>
            <person name="Kano S."/>
            <person name="Kobayashi K."/>
            <person name="Kobayashi M."/>
            <person name="Lee B.I."/>
            <person name="Makabe K.W."/>
            <person name="Manohar C."/>
            <person name="Matassi G."/>
            <person name="Medina M."/>
            <person name="Mochizuki Y."/>
            <person name="Mount S."/>
            <person name="Morishita T."/>
            <person name="Miura S."/>
            <person name="Nakayama A."/>
            <person name="Nishizaka S."/>
            <person name="Nomoto H."/>
            <person name="Ohta F."/>
            <person name="Oishi K."/>
            <person name="Rigoutsos I."/>
            <person name="Sano M."/>
            <person name="Sasaki A."/>
            <person name="Sasakura Y."/>
            <person name="Shoguchi E."/>
            <person name="Shin-i T."/>
            <person name="Spagnuolo A."/>
            <person name="Stainier D."/>
            <person name="Suzuki M.M."/>
            <person name="Tassy O."/>
            <person name="Takatori N."/>
            <person name="Tokuoka M."/>
            <person name="Yagi K."/>
            <person name="Yoshizaki F."/>
            <person name="Wada S."/>
            <person name="Zhang C."/>
            <person name="Hyatt P.D."/>
            <person name="Larimer F."/>
            <person name="Detter C."/>
            <person name="Doggett N."/>
            <person name="Glavina T."/>
            <person name="Hawkins T."/>
            <person name="Richardson P."/>
            <person name="Lucas S."/>
            <person name="Kohara Y."/>
            <person name="Levine M."/>
            <person name="Satoh N."/>
            <person name="Rokhsar D.S."/>
        </authorList>
    </citation>
    <scope>NUCLEOTIDE SEQUENCE [LARGE SCALE GENOMIC DNA]</scope>
</reference>
<protein>
    <submittedName>
        <fullName evidence="1">Uncharacterized protein</fullName>
    </submittedName>
</protein>
<dbReference type="Proteomes" id="UP000008144">
    <property type="component" value="Chromosome 10"/>
</dbReference>
<organism evidence="1 2">
    <name type="scientific">Ciona intestinalis</name>
    <name type="common">Transparent sea squirt</name>
    <name type="synonym">Ascidia intestinalis</name>
    <dbReference type="NCBI Taxonomy" id="7719"/>
    <lineage>
        <taxon>Eukaryota</taxon>
        <taxon>Metazoa</taxon>
        <taxon>Chordata</taxon>
        <taxon>Tunicata</taxon>
        <taxon>Ascidiacea</taxon>
        <taxon>Phlebobranchia</taxon>
        <taxon>Cionidae</taxon>
        <taxon>Ciona</taxon>
    </lineage>
</organism>
<accession>H2XUV2</accession>
<dbReference type="EMBL" id="EAAA01000498">
    <property type="status" value="NOT_ANNOTATED_CDS"/>
    <property type="molecule type" value="Genomic_DNA"/>
</dbReference>
<evidence type="ECO:0000313" key="1">
    <source>
        <dbReference type="Ensembl" id="ENSCINP00000033436.1"/>
    </source>
</evidence>
<dbReference type="HOGENOM" id="CLU_3379423_0_0_1"/>
<reference evidence="1" key="4">
    <citation type="submission" date="2025-09" db="UniProtKB">
        <authorList>
            <consortium name="Ensembl"/>
        </authorList>
    </citation>
    <scope>IDENTIFICATION</scope>
</reference>
<sequence>MSFYSDEYSHIRQYQWAVAGSSVLKQCPHYKCLI</sequence>
<dbReference type="InParanoid" id="H2XUV2"/>
<dbReference type="AlphaFoldDB" id="H2XUV2"/>
<keyword evidence="2" id="KW-1185">Reference proteome</keyword>
<name>H2XUV2_CIOIN</name>
<reference evidence="1" key="2">
    <citation type="journal article" date="2008" name="Genome Biol.">
        <title>Improved genome assembly and evidence-based global gene model set for the chordate Ciona intestinalis: new insight into intron and operon populations.</title>
        <authorList>
            <person name="Satou Y."/>
            <person name="Mineta K."/>
            <person name="Ogasawara M."/>
            <person name="Sasakura Y."/>
            <person name="Shoguchi E."/>
            <person name="Ueno K."/>
            <person name="Yamada L."/>
            <person name="Matsumoto J."/>
            <person name="Wasserscheid J."/>
            <person name="Dewar K."/>
            <person name="Wiley G.B."/>
            <person name="Macmil S.L."/>
            <person name="Roe B.A."/>
            <person name="Zeller R.W."/>
            <person name="Hastings K.E."/>
            <person name="Lemaire P."/>
            <person name="Lindquist E."/>
            <person name="Endo T."/>
            <person name="Hotta K."/>
            <person name="Inaba K."/>
        </authorList>
    </citation>
    <scope>NUCLEOTIDE SEQUENCE [LARGE SCALE GENOMIC DNA]</scope>
    <source>
        <strain evidence="1">wild type</strain>
    </source>
</reference>